<keyword evidence="4" id="KW-0862">Zinc</keyword>
<keyword evidence="3" id="KW-0378">Hydrolase</keyword>
<dbReference type="EMBL" id="JARBDR010000813">
    <property type="protein sequence ID" value="KAJ8305824.1"/>
    <property type="molecule type" value="Genomic_DNA"/>
</dbReference>
<feature type="region of interest" description="Disordered" evidence="9">
    <location>
        <begin position="566"/>
        <end position="593"/>
    </location>
</feature>
<dbReference type="PROSITE" id="PS50215">
    <property type="entry name" value="ADAM_MEPRO"/>
    <property type="match status" value="1"/>
</dbReference>
<organism evidence="11 12">
    <name type="scientific">Tegillarca granosa</name>
    <name type="common">Malaysian cockle</name>
    <name type="synonym">Anadara granosa</name>
    <dbReference type="NCBI Taxonomy" id="220873"/>
    <lineage>
        <taxon>Eukaryota</taxon>
        <taxon>Metazoa</taxon>
        <taxon>Spiralia</taxon>
        <taxon>Lophotrochozoa</taxon>
        <taxon>Mollusca</taxon>
        <taxon>Bivalvia</taxon>
        <taxon>Autobranchia</taxon>
        <taxon>Pteriomorphia</taxon>
        <taxon>Arcoida</taxon>
        <taxon>Arcoidea</taxon>
        <taxon>Arcidae</taxon>
        <taxon>Tegillarca</taxon>
    </lineage>
</organism>
<evidence type="ECO:0000259" key="10">
    <source>
        <dbReference type="PROSITE" id="PS50215"/>
    </source>
</evidence>
<dbReference type="Pfam" id="PF01421">
    <property type="entry name" value="Reprolysin"/>
    <property type="match status" value="1"/>
</dbReference>
<evidence type="ECO:0000256" key="2">
    <source>
        <dbReference type="ARBA" id="ARBA00022723"/>
    </source>
</evidence>
<dbReference type="SUPFAM" id="SSF55486">
    <property type="entry name" value="Metalloproteases ('zincins'), catalytic domain"/>
    <property type="match status" value="1"/>
</dbReference>
<evidence type="ECO:0000256" key="1">
    <source>
        <dbReference type="ARBA" id="ARBA00022670"/>
    </source>
</evidence>
<keyword evidence="2" id="KW-0479">Metal-binding</keyword>
<name>A0ABQ9EKN6_TEGGR</name>
<evidence type="ECO:0000256" key="7">
    <source>
        <dbReference type="ARBA" id="ARBA00023180"/>
    </source>
</evidence>
<feature type="compositionally biased region" description="Basic and acidic residues" evidence="9">
    <location>
        <begin position="58"/>
        <end position="75"/>
    </location>
</feature>
<dbReference type="Gene3D" id="3.40.390.10">
    <property type="entry name" value="Collagenase (Catalytic Domain)"/>
    <property type="match status" value="2"/>
</dbReference>
<comment type="caution">
    <text evidence="11">The sequence shown here is derived from an EMBL/GenBank/DDBJ whole genome shotgun (WGS) entry which is preliminary data.</text>
</comment>
<accession>A0ABQ9EKN6</accession>
<evidence type="ECO:0000256" key="5">
    <source>
        <dbReference type="ARBA" id="ARBA00023049"/>
    </source>
</evidence>
<evidence type="ECO:0000256" key="3">
    <source>
        <dbReference type="ARBA" id="ARBA00022801"/>
    </source>
</evidence>
<dbReference type="Proteomes" id="UP001217089">
    <property type="component" value="Unassembled WGS sequence"/>
</dbReference>
<keyword evidence="1" id="KW-0645">Protease</keyword>
<gene>
    <name evidence="11" type="ORF">KUTeg_016369</name>
</gene>
<dbReference type="Gene3D" id="3.40.1620.60">
    <property type="match status" value="1"/>
</dbReference>
<sequence length="593" mass="68688">MIETYKSKKDKNNEIQKEPKKKDSKNRRRKRHSQKEAKKDKNNEIQVNDRKSQRRKTAKTEGVKGIAKKETKKDKHNAIQVMSFSDITDCKWTVNLQKNPQSWYSPNAWSGYNLPTGSIPADVRLKGDPTKDQKLDLSVDTPLKTYNLQLERYNGQILHEDVKVLSVSVDASGKTVFTEQYKPVSKKDPSKYQVDLQAKAKSMNFYHDVNSGTFLNIKAQKKGSADEPHAYVEGVLYDELFVAPPDAVKRHKRELHPVKHTIWKHDEASDKGLFHFDTVKVPEVVELMHADKYKSEKHHRIHKRQYRNPPRIEPELLLFIDFALYQEFQGESNELLEYLLHFWHAVNWKYLTIALAGRWPVVDIKIREIGVFKEPNAQPFIESTRIHRGSKLFSLYDAMDSLQKWLENACRKTKHRNDPIVPFHPDVLKAIRLGAYHDGEAEASTCPTRSGFIMSYTRDDSFKFSRFSDCSIRSFQKFINMDRAQCLLQRSSREILQFPTTFPGKYMTLSEQCRRFTGGPPCQEGPTQCEHLCCDDRNGEWRYTRSEPAVDGTGCGSNRDKGSTIFKVTPRYDPDENCPELNLQEEETQSSDS</sequence>
<dbReference type="InterPro" id="IPR041645">
    <property type="entry name" value="ADAMTS_CR_2"/>
</dbReference>
<feature type="compositionally biased region" description="Basic and acidic residues" evidence="9">
    <location>
        <begin position="34"/>
        <end position="51"/>
    </location>
</feature>
<comment type="caution">
    <text evidence="8">Lacks conserved residue(s) required for the propagation of feature annotation.</text>
</comment>
<dbReference type="Pfam" id="PF17771">
    <property type="entry name" value="ADAMTS_CR_2"/>
    <property type="match status" value="1"/>
</dbReference>
<dbReference type="InterPro" id="IPR001590">
    <property type="entry name" value="Peptidase_M12B"/>
</dbReference>
<evidence type="ECO:0000256" key="8">
    <source>
        <dbReference type="PROSITE-ProRule" id="PRU00276"/>
    </source>
</evidence>
<protein>
    <recommendedName>
        <fullName evidence="10">Peptidase M12B domain-containing protein</fullName>
    </recommendedName>
</protein>
<feature type="domain" description="Peptidase M12B" evidence="10">
    <location>
        <begin position="433"/>
        <end position="491"/>
    </location>
</feature>
<dbReference type="PANTHER" id="PTHR11905">
    <property type="entry name" value="ADAM A DISINTEGRIN AND METALLOPROTEASE DOMAIN"/>
    <property type="match status" value="1"/>
</dbReference>
<feature type="compositionally biased region" description="Basic and acidic residues" evidence="9">
    <location>
        <begin position="1"/>
        <end position="21"/>
    </location>
</feature>
<keyword evidence="6" id="KW-1015">Disulfide bond</keyword>
<feature type="compositionally biased region" description="Acidic residues" evidence="9">
    <location>
        <begin position="575"/>
        <end position="593"/>
    </location>
</feature>
<evidence type="ECO:0000256" key="6">
    <source>
        <dbReference type="ARBA" id="ARBA00023157"/>
    </source>
</evidence>
<evidence type="ECO:0000313" key="12">
    <source>
        <dbReference type="Proteomes" id="UP001217089"/>
    </source>
</evidence>
<evidence type="ECO:0000256" key="4">
    <source>
        <dbReference type="ARBA" id="ARBA00022833"/>
    </source>
</evidence>
<evidence type="ECO:0000256" key="9">
    <source>
        <dbReference type="SAM" id="MobiDB-lite"/>
    </source>
</evidence>
<keyword evidence="12" id="KW-1185">Reference proteome</keyword>
<dbReference type="PANTHER" id="PTHR11905:SF159">
    <property type="entry name" value="ADAM METALLOPROTEASE"/>
    <property type="match status" value="1"/>
</dbReference>
<feature type="region of interest" description="Disordered" evidence="9">
    <location>
        <begin position="1"/>
        <end position="75"/>
    </location>
</feature>
<proteinExistence type="predicted"/>
<evidence type="ECO:0000313" key="11">
    <source>
        <dbReference type="EMBL" id="KAJ8305824.1"/>
    </source>
</evidence>
<keyword evidence="7" id="KW-0325">Glycoprotein</keyword>
<keyword evidence="5" id="KW-0482">Metalloprotease</keyword>
<feature type="compositionally biased region" description="Basic residues" evidence="9">
    <location>
        <begin position="22"/>
        <end position="33"/>
    </location>
</feature>
<reference evidence="11 12" key="1">
    <citation type="submission" date="2022-12" db="EMBL/GenBank/DDBJ databases">
        <title>Chromosome-level genome of Tegillarca granosa.</title>
        <authorList>
            <person name="Kim J."/>
        </authorList>
    </citation>
    <scope>NUCLEOTIDE SEQUENCE [LARGE SCALE GENOMIC DNA]</scope>
    <source>
        <strain evidence="11">Teg-2019</strain>
        <tissue evidence="11">Adductor muscle</tissue>
    </source>
</reference>
<dbReference type="InterPro" id="IPR024079">
    <property type="entry name" value="MetalloPept_cat_dom_sf"/>
</dbReference>